<proteinExistence type="predicted"/>
<dbReference type="InterPro" id="IPR029044">
    <property type="entry name" value="Nucleotide-diphossugar_trans"/>
</dbReference>
<organism evidence="2 3">
    <name type="scientific">Lactococcus formosensis</name>
    <dbReference type="NCBI Taxonomy" id="1281486"/>
    <lineage>
        <taxon>Bacteria</taxon>
        <taxon>Bacillati</taxon>
        <taxon>Bacillota</taxon>
        <taxon>Bacilli</taxon>
        <taxon>Lactobacillales</taxon>
        <taxon>Streptococcaceae</taxon>
        <taxon>Lactococcus</taxon>
    </lineage>
</organism>
<dbReference type="Gene3D" id="3.90.550.10">
    <property type="entry name" value="Spore Coat Polysaccharide Biosynthesis Protein SpsA, Chain A"/>
    <property type="match status" value="1"/>
</dbReference>
<dbReference type="SUPFAM" id="SSF53448">
    <property type="entry name" value="Nucleotide-diphospho-sugar transferases"/>
    <property type="match status" value="1"/>
</dbReference>
<name>A0A9Q8Y1R1_9LACT</name>
<dbReference type="EC" id="2.4.-.-" evidence="2"/>
<keyword evidence="2" id="KW-0808">Transferase</keyword>
<dbReference type="KEGG" id="lfo:LMK00_09425"/>
<evidence type="ECO:0000313" key="2">
    <source>
        <dbReference type="EMBL" id="USJ20022.1"/>
    </source>
</evidence>
<protein>
    <submittedName>
        <fullName evidence="2">Glycosyltransferase</fullName>
        <ecNumber evidence="2">2.4.-.-</ecNumber>
    </submittedName>
</protein>
<sequence>MEIGVILRKKEQYVTTVTIDGIGKIKMTKTAVLVATYNGEKLLQKQLDTIREQELKPDFVLFRDDRSTDNTVAFLKDYIAKYNLENWIIKINDVNIGWRLNFRQLLVDTLNYDIDIAFFSDQDNIWHLDKNLRQVRVMEEHPEMELLSADIEVKKVSEDVADLPRWFTYFKFDQNQEFSKYPLRFGYSSYRVGWVVGMRRKFIADIVKYWKPEYNITHDVLVAALSSLTETGYNLNHVVGTHLLHDSNATGDRLLTVHSPKQVHVDELYKFVGFYDVMYHVLQERGSNHAPRVKAYYDFYVKRHSMARDNKFWSVLMQIVKDWNYYDGMSGRLRDILFAFKR</sequence>
<keyword evidence="2" id="KW-0328">Glycosyltransferase</keyword>
<dbReference type="GO" id="GO:0016757">
    <property type="term" value="F:glycosyltransferase activity"/>
    <property type="evidence" value="ECO:0007669"/>
    <property type="project" value="UniProtKB-KW"/>
</dbReference>
<feature type="domain" description="Glycosyltransferase 2-like" evidence="1">
    <location>
        <begin position="32"/>
        <end position="180"/>
    </location>
</feature>
<evidence type="ECO:0000313" key="3">
    <source>
        <dbReference type="Proteomes" id="UP001056730"/>
    </source>
</evidence>
<reference evidence="2" key="1">
    <citation type="journal article" date="2022" name="Front. Microbiol.">
        <title>Feed Insects as a Reservoir of Granadaene-Producing Lactococci.</title>
        <authorList>
            <person name="Neuzil-Bunesova V."/>
            <person name="Ramirez Garcia A."/>
            <person name="Modrackova N."/>
            <person name="Makovska M."/>
            <person name="Sabolova M."/>
            <person name="Sproer C."/>
            <person name="Bunk B."/>
            <person name="Blom J."/>
            <person name="Schwab C."/>
        </authorList>
    </citation>
    <scope>NUCLEOTIDE SEQUENCE</scope>
    <source>
        <strain evidence="2">I4/6O</strain>
    </source>
</reference>
<dbReference type="InterPro" id="IPR001173">
    <property type="entry name" value="Glyco_trans_2-like"/>
</dbReference>
<accession>A0A9Q8Y1R1</accession>
<dbReference type="RefSeq" id="WP_240247037.1">
    <property type="nucleotide sequence ID" value="NZ_CP086395.1"/>
</dbReference>
<gene>
    <name evidence="2" type="ORF">LMK00_09425</name>
</gene>
<evidence type="ECO:0000259" key="1">
    <source>
        <dbReference type="Pfam" id="PF00535"/>
    </source>
</evidence>
<dbReference type="AlphaFoldDB" id="A0A9Q8Y1R1"/>
<dbReference type="EMBL" id="CP086395">
    <property type="protein sequence ID" value="USJ20022.1"/>
    <property type="molecule type" value="Genomic_DNA"/>
</dbReference>
<dbReference type="Pfam" id="PF00535">
    <property type="entry name" value="Glycos_transf_2"/>
    <property type="match status" value="1"/>
</dbReference>
<dbReference type="Proteomes" id="UP001056730">
    <property type="component" value="Chromosome"/>
</dbReference>